<dbReference type="EMBL" id="CDMY01000286">
    <property type="protein sequence ID" value="CEL99703.1"/>
    <property type="molecule type" value="Genomic_DNA"/>
</dbReference>
<feature type="chain" id="PRO_5005188120" evidence="1">
    <location>
        <begin position="30"/>
        <end position="563"/>
    </location>
</feature>
<dbReference type="AlphaFoldDB" id="A0A0G4EQ26"/>
<gene>
    <name evidence="2" type="ORF">Vbra_20755</name>
</gene>
<dbReference type="InParanoid" id="A0A0G4EQ26"/>
<proteinExistence type="predicted"/>
<dbReference type="PhylomeDB" id="A0A0G4EQ26"/>
<accession>A0A0G4EQ26</accession>
<evidence type="ECO:0000256" key="1">
    <source>
        <dbReference type="SAM" id="SignalP"/>
    </source>
</evidence>
<feature type="signal peptide" evidence="1">
    <location>
        <begin position="1"/>
        <end position="29"/>
    </location>
</feature>
<evidence type="ECO:0000313" key="2">
    <source>
        <dbReference type="EMBL" id="CEL99703.1"/>
    </source>
</evidence>
<protein>
    <submittedName>
        <fullName evidence="2">Uncharacterized protein</fullName>
    </submittedName>
</protein>
<name>A0A0G4EQ26_VITBC</name>
<reference evidence="2 3" key="1">
    <citation type="submission" date="2014-11" db="EMBL/GenBank/DDBJ databases">
        <authorList>
            <person name="Zhu J."/>
            <person name="Qi W."/>
            <person name="Song R."/>
        </authorList>
    </citation>
    <scope>NUCLEOTIDE SEQUENCE [LARGE SCALE GENOMIC DNA]</scope>
</reference>
<sequence length="563" mass="60366">MGSPSCTCALPLVWYLLQIIRMAVRSSTAADQQQQQQQQQAAVIEAIKMQIHFRPGSNEEVKKLTRRLVGRIMNRSITPDGVRRLVRRVADPTVTIELSSVSGVALVCLLALAIDDFSSPTALESALQLWPSFMPPGRLVLPLWPSRQIQAGIINALVDEGADVDGLVGGSKRPVEVAVRAGNAMGVRTLVGTHGAEVYGMGLLHVPYEIRVATEQYEDALIDIFGYLLEQDPDLATETDVTGNDVVHSAAGAGHVYSRGFIEAYLDLVTANGATLTHVGHAGRTALHTACVFSAHHVVEYLCDNLTPADINATDNGIVLPPQTPLVCAAGSVARLADPHRPILVYENRDKAIEGMKGAVRTLLRSGAAIGVMPTAARRVALDQYVKVLNALPTAVMGAINAALTPQRSLAAVITPRLAVGPNEAPIFGWCIASYLFDMDAAKAGISEAIGVRGSDLARRVCAAAQHFVESAVYKASSNMEVVRHKESVEGEMVRVPLQCFAMRAGSRVRRLGVREVVHKARLHEVAAHGLQGVVKGFNTHLGNTDCVFQWGQLGWADASGRH</sequence>
<dbReference type="VEuPathDB" id="CryptoDB:Vbra_20755"/>
<dbReference type="InterPro" id="IPR036770">
    <property type="entry name" value="Ankyrin_rpt-contain_sf"/>
</dbReference>
<dbReference type="SUPFAM" id="SSF48403">
    <property type="entry name" value="Ankyrin repeat"/>
    <property type="match status" value="1"/>
</dbReference>
<dbReference type="Gene3D" id="1.25.40.20">
    <property type="entry name" value="Ankyrin repeat-containing domain"/>
    <property type="match status" value="1"/>
</dbReference>
<keyword evidence="1" id="KW-0732">Signal</keyword>
<dbReference type="Proteomes" id="UP000041254">
    <property type="component" value="Unassembled WGS sequence"/>
</dbReference>
<evidence type="ECO:0000313" key="3">
    <source>
        <dbReference type="Proteomes" id="UP000041254"/>
    </source>
</evidence>
<keyword evidence="3" id="KW-1185">Reference proteome</keyword>
<organism evidence="2 3">
    <name type="scientific">Vitrella brassicaformis (strain CCMP3155)</name>
    <dbReference type="NCBI Taxonomy" id="1169540"/>
    <lineage>
        <taxon>Eukaryota</taxon>
        <taxon>Sar</taxon>
        <taxon>Alveolata</taxon>
        <taxon>Colpodellida</taxon>
        <taxon>Vitrellaceae</taxon>
        <taxon>Vitrella</taxon>
    </lineage>
</organism>